<dbReference type="InterPro" id="IPR023365">
    <property type="entry name" value="Sortase_dom-sf"/>
</dbReference>
<reference evidence="4" key="1">
    <citation type="submission" date="2024-07" db="EMBL/GenBank/DDBJ databases">
        <authorList>
            <person name="Yu S.T."/>
        </authorList>
    </citation>
    <scope>NUCLEOTIDE SEQUENCE</scope>
    <source>
        <strain evidence="4">R44</strain>
    </source>
</reference>
<evidence type="ECO:0000313" key="4">
    <source>
        <dbReference type="EMBL" id="XDQ70652.1"/>
    </source>
</evidence>
<feature type="compositionally biased region" description="Low complexity" evidence="2">
    <location>
        <begin position="45"/>
        <end position="70"/>
    </location>
</feature>
<evidence type="ECO:0000256" key="2">
    <source>
        <dbReference type="SAM" id="MobiDB-lite"/>
    </source>
</evidence>
<dbReference type="AlphaFoldDB" id="A0AB39SSN8"/>
<dbReference type="EMBL" id="CP163444">
    <property type="protein sequence ID" value="XDQ70652.1"/>
    <property type="molecule type" value="Genomic_DNA"/>
</dbReference>
<protein>
    <submittedName>
        <fullName evidence="4">Class F sortase</fullName>
    </submittedName>
</protein>
<feature type="transmembrane region" description="Helical" evidence="3">
    <location>
        <begin position="21"/>
        <end position="37"/>
    </location>
</feature>
<sequence length="250" mass="26439">MAPRRSRFTRRQRRLLRLTRTVVVTTVLVTGGVWWAGDEEPADPPLAAGPATPGPAAHGRAGAAAGAPAALDHKAKNRALPKATPTPRPSHPPAPLARSRPVTVAVPAITIEAPVIELGLDATGRLGTPPVDDPRVVGWYAKGPTPGERGTSVVVGHRDTRTGPAVFLNLNSLSPGNTVRVARADGKVAVFTVDRVRTFAKSDFPDKEVYGDTGRPELRLLTCGGTFDRGKGYEANIVVFAHLTEIAQKI</sequence>
<dbReference type="InterPro" id="IPR042001">
    <property type="entry name" value="Sortase_F"/>
</dbReference>
<dbReference type="Gene3D" id="2.40.260.10">
    <property type="entry name" value="Sortase"/>
    <property type="match status" value="1"/>
</dbReference>
<name>A0AB39SSN8_9ACTN</name>
<dbReference type="GO" id="GO:0016787">
    <property type="term" value="F:hydrolase activity"/>
    <property type="evidence" value="ECO:0007669"/>
    <property type="project" value="UniProtKB-KW"/>
</dbReference>
<dbReference type="NCBIfam" id="NF033748">
    <property type="entry name" value="class_F_sortase"/>
    <property type="match status" value="1"/>
</dbReference>
<dbReference type="Pfam" id="PF04203">
    <property type="entry name" value="Sortase"/>
    <property type="match status" value="1"/>
</dbReference>
<keyword evidence="3" id="KW-1133">Transmembrane helix</keyword>
<keyword evidence="3" id="KW-0472">Membrane</keyword>
<dbReference type="CDD" id="cd05829">
    <property type="entry name" value="Sortase_F"/>
    <property type="match status" value="1"/>
</dbReference>
<gene>
    <name evidence="4" type="ORF">AB5J54_09045</name>
</gene>
<dbReference type="InterPro" id="IPR005754">
    <property type="entry name" value="Sortase"/>
</dbReference>
<dbReference type="RefSeq" id="WP_369143373.1">
    <property type="nucleotide sequence ID" value="NZ_CP163444.1"/>
</dbReference>
<feature type="compositionally biased region" description="Pro residues" evidence="2">
    <location>
        <begin position="84"/>
        <end position="95"/>
    </location>
</feature>
<accession>A0AB39SSN8</accession>
<evidence type="ECO:0000256" key="1">
    <source>
        <dbReference type="ARBA" id="ARBA00022801"/>
    </source>
</evidence>
<feature type="region of interest" description="Disordered" evidence="2">
    <location>
        <begin position="44"/>
        <end position="99"/>
    </location>
</feature>
<dbReference type="SUPFAM" id="SSF63817">
    <property type="entry name" value="Sortase"/>
    <property type="match status" value="1"/>
</dbReference>
<organism evidence="4">
    <name type="scientific">Streptomyces sp. R44</name>
    <dbReference type="NCBI Taxonomy" id="3238633"/>
    <lineage>
        <taxon>Bacteria</taxon>
        <taxon>Bacillati</taxon>
        <taxon>Actinomycetota</taxon>
        <taxon>Actinomycetes</taxon>
        <taxon>Kitasatosporales</taxon>
        <taxon>Streptomycetaceae</taxon>
        <taxon>Streptomyces</taxon>
    </lineage>
</organism>
<keyword evidence="1" id="KW-0378">Hydrolase</keyword>
<evidence type="ECO:0000256" key="3">
    <source>
        <dbReference type="SAM" id="Phobius"/>
    </source>
</evidence>
<proteinExistence type="predicted"/>
<keyword evidence="3" id="KW-0812">Transmembrane</keyword>